<protein>
    <submittedName>
        <fullName evidence="5">Peptidyl-prolyl cis-trans isomerase</fullName>
    </submittedName>
</protein>
<evidence type="ECO:0000259" key="4">
    <source>
        <dbReference type="PROSITE" id="PS50198"/>
    </source>
</evidence>
<reference evidence="5" key="1">
    <citation type="submission" date="2020-07" db="EMBL/GenBank/DDBJ databases">
        <title>Huge and variable diversity of episymbiotic CPR bacteria and DPANN archaea in groundwater ecosystems.</title>
        <authorList>
            <person name="He C.Y."/>
            <person name="Keren R."/>
            <person name="Whittaker M."/>
            <person name="Farag I.F."/>
            <person name="Doudna J."/>
            <person name="Cate J.H.D."/>
            <person name="Banfield J.F."/>
        </authorList>
    </citation>
    <scope>NUCLEOTIDE SEQUENCE</scope>
    <source>
        <strain evidence="5">NC_groundwater_1813_Pr3_B-0.1um_71_17</strain>
    </source>
</reference>
<evidence type="ECO:0000313" key="5">
    <source>
        <dbReference type="EMBL" id="MBI5170021.1"/>
    </source>
</evidence>
<name>A0A933W9K3_UNCEI</name>
<dbReference type="InterPro" id="IPR019734">
    <property type="entry name" value="TPR_rpt"/>
</dbReference>
<keyword evidence="3" id="KW-0732">Signal</keyword>
<dbReference type="InterPro" id="IPR027304">
    <property type="entry name" value="Trigger_fact/SurA_dom_sf"/>
</dbReference>
<keyword evidence="1" id="KW-0697">Rotamase</keyword>
<dbReference type="InterPro" id="IPR000297">
    <property type="entry name" value="PPIase_PpiC"/>
</dbReference>
<feature type="compositionally biased region" description="Low complexity" evidence="2">
    <location>
        <begin position="402"/>
        <end position="421"/>
    </location>
</feature>
<sequence>MKRARVLGLTLILLSVGAVSLMAAPAKKPAAAKKPVAAAAVNDSDVVLARVGTEVITRRTIAERLLEIPDQYRANYMTPEGRQQILDRVIEEKVWLNDAAAHGVPKRPEIERQLASQRRDLLIRTWINELMANNPAPSDSEATAYYEEHSEEFRTPANVHVRHIQLKSEADAKKVLALAKAKGADWAKLVTTWSQDSLTKSNGGDLGTVTRDGGFVAIGAQPALAESAMALGTGGLGGPYRTNKGWHVLKVDSYQAETVRPFEQVRSFIVRQLAQQRSTSFYQELLGKAKANAKVVTDTSAVRGYMSTRKSAREMFQDAQQAGAPQARIDAYRKVVEAWPDADITPQAAFMVGFIYSEELKDYDAAEKAFRELLAKYPKSELAASAQWMVDHMRTEEAPSFSPGEADSSAPAAAPGKGPKK</sequence>
<organism evidence="5 6">
    <name type="scientific">Eiseniibacteriota bacterium</name>
    <dbReference type="NCBI Taxonomy" id="2212470"/>
    <lineage>
        <taxon>Bacteria</taxon>
        <taxon>Candidatus Eiseniibacteriota</taxon>
    </lineage>
</organism>
<dbReference type="EMBL" id="JACRIW010000079">
    <property type="protein sequence ID" value="MBI5170021.1"/>
    <property type="molecule type" value="Genomic_DNA"/>
</dbReference>
<dbReference type="Proteomes" id="UP000696931">
    <property type="component" value="Unassembled WGS sequence"/>
</dbReference>
<dbReference type="Gene3D" id="3.10.50.40">
    <property type="match status" value="1"/>
</dbReference>
<dbReference type="InterPro" id="IPR050245">
    <property type="entry name" value="PrsA_foldase"/>
</dbReference>
<gene>
    <name evidence="5" type="ORF">HZA61_11070</name>
</gene>
<evidence type="ECO:0000313" key="6">
    <source>
        <dbReference type="Proteomes" id="UP000696931"/>
    </source>
</evidence>
<dbReference type="InterPro" id="IPR011990">
    <property type="entry name" value="TPR-like_helical_dom_sf"/>
</dbReference>
<evidence type="ECO:0000256" key="1">
    <source>
        <dbReference type="PROSITE-ProRule" id="PRU00278"/>
    </source>
</evidence>
<dbReference type="GO" id="GO:0003755">
    <property type="term" value="F:peptidyl-prolyl cis-trans isomerase activity"/>
    <property type="evidence" value="ECO:0007669"/>
    <property type="project" value="UniProtKB-KW"/>
</dbReference>
<evidence type="ECO:0000256" key="2">
    <source>
        <dbReference type="SAM" id="MobiDB-lite"/>
    </source>
</evidence>
<dbReference type="PROSITE" id="PS50198">
    <property type="entry name" value="PPIC_PPIASE_2"/>
    <property type="match status" value="1"/>
</dbReference>
<dbReference type="PANTHER" id="PTHR47245">
    <property type="entry name" value="PEPTIDYLPROLYL ISOMERASE"/>
    <property type="match status" value="1"/>
</dbReference>
<accession>A0A933W9K3</accession>
<feature type="region of interest" description="Disordered" evidence="2">
    <location>
        <begin position="394"/>
        <end position="421"/>
    </location>
</feature>
<dbReference type="Pfam" id="PF13174">
    <property type="entry name" value="TPR_6"/>
    <property type="match status" value="1"/>
</dbReference>
<feature type="domain" description="PpiC" evidence="4">
    <location>
        <begin position="156"/>
        <end position="253"/>
    </location>
</feature>
<dbReference type="SUPFAM" id="SSF54534">
    <property type="entry name" value="FKBP-like"/>
    <property type="match status" value="1"/>
</dbReference>
<comment type="caution">
    <text evidence="5">The sequence shown here is derived from an EMBL/GenBank/DDBJ whole genome shotgun (WGS) entry which is preliminary data.</text>
</comment>
<keyword evidence="1 5" id="KW-0413">Isomerase</keyword>
<dbReference type="SUPFAM" id="SSF109998">
    <property type="entry name" value="Triger factor/SurA peptide-binding domain-like"/>
    <property type="match status" value="1"/>
</dbReference>
<dbReference type="Pfam" id="PF13145">
    <property type="entry name" value="Rotamase_2"/>
    <property type="match status" value="1"/>
</dbReference>
<feature type="chain" id="PRO_5037853508" evidence="3">
    <location>
        <begin position="24"/>
        <end position="421"/>
    </location>
</feature>
<dbReference type="AlphaFoldDB" id="A0A933W9K3"/>
<dbReference type="Gene3D" id="1.25.40.10">
    <property type="entry name" value="Tetratricopeptide repeat domain"/>
    <property type="match status" value="1"/>
</dbReference>
<evidence type="ECO:0000256" key="3">
    <source>
        <dbReference type="SAM" id="SignalP"/>
    </source>
</evidence>
<dbReference type="SUPFAM" id="SSF48452">
    <property type="entry name" value="TPR-like"/>
    <property type="match status" value="1"/>
</dbReference>
<feature type="signal peptide" evidence="3">
    <location>
        <begin position="1"/>
        <end position="23"/>
    </location>
</feature>
<dbReference type="PANTHER" id="PTHR47245:SF2">
    <property type="entry name" value="PEPTIDYL-PROLYL CIS-TRANS ISOMERASE HP_0175-RELATED"/>
    <property type="match status" value="1"/>
</dbReference>
<proteinExistence type="predicted"/>
<dbReference type="InterPro" id="IPR046357">
    <property type="entry name" value="PPIase_dom_sf"/>
</dbReference>